<organism evidence="1 2">
    <name type="scientific">Irpex rosettiformis</name>
    <dbReference type="NCBI Taxonomy" id="378272"/>
    <lineage>
        <taxon>Eukaryota</taxon>
        <taxon>Fungi</taxon>
        <taxon>Dikarya</taxon>
        <taxon>Basidiomycota</taxon>
        <taxon>Agaricomycotina</taxon>
        <taxon>Agaricomycetes</taxon>
        <taxon>Polyporales</taxon>
        <taxon>Irpicaceae</taxon>
        <taxon>Irpex</taxon>
    </lineage>
</organism>
<reference evidence="1" key="1">
    <citation type="journal article" date="2021" name="Environ. Microbiol.">
        <title>Gene family expansions and transcriptome signatures uncover fungal adaptations to wood decay.</title>
        <authorList>
            <person name="Hage H."/>
            <person name="Miyauchi S."/>
            <person name="Viragh M."/>
            <person name="Drula E."/>
            <person name="Min B."/>
            <person name="Chaduli D."/>
            <person name="Navarro D."/>
            <person name="Favel A."/>
            <person name="Norest M."/>
            <person name="Lesage-Meessen L."/>
            <person name="Balint B."/>
            <person name="Merenyi Z."/>
            <person name="de Eugenio L."/>
            <person name="Morin E."/>
            <person name="Martinez A.T."/>
            <person name="Baldrian P."/>
            <person name="Stursova M."/>
            <person name="Martinez M.J."/>
            <person name="Novotny C."/>
            <person name="Magnuson J.K."/>
            <person name="Spatafora J.W."/>
            <person name="Maurice S."/>
            <person name="Pangilinan J."/>
            <person name="Andreopoulos W."/>
            <person name="LaButti K."/>
            <person name="Hundley H."/>
            <person name="Na H."/>
            <person name="Kuo A."/>
            <person name="Barry K."/>
            <person name="Lipzen A."/>
            <person name="Henrissat B."/>
            <person name="Riley R."/>
            <person name="Ahrendt S."/>
            <person name="Nagy L.G."/>
            <person name="Grigoriev I.V."/>
            <person name="Martin F."/>
            <person name="Rosso M.N."/>
        </authorList>
    </citation>
    <scope>NUCLEOTIDE SEQUENCE</scope>
    <source>
        <strain evidence="1">CBS 384.51</strain>
    </source>
</reference>
<name>A0ACB8U730_9APHY</name>
<keyword evidence="2" id="KW-1185">Reference proteome</keyword>
<dbReference type="EMBL" id="MU274908">
    <property type="protein sequence ID" value="KAI0090148.1"/>
    <property type="molecule type" value="Genomic_DNA"/>
</dbReference>
<evidence type="ECO:0000313" key="1">
    <source>
        <dbReference type="EMBL" id="KAI0090148.1"/>
    </source>
</evidence>
<comment type="caution">
    <text evidence="1">The sequence shown here is derived from an EMBL/GenBank/DDBJ whole genome shotgun (WGS) entry which is preliminary data.</text>
</comment>
<proteinExistence type="predicted"/>
<protein>
    <submittedName>
        <fullName evidence="1">Uncharacterized protein</fullName>
    </submittedName>
</protein>
<sequence length="846" mass="94869">MAVAQPEDIQLFLAEDANVDADVDSVHGDFLQPGIFVELRRNGMRVVGIVMGVDTHRGLQTVLTMISNGTILEHRSADITFIVPGFIDDATVARCGSVISAELSTFTDSEISARLEVLKRVQEIEKTLDFDSHRIALRAEQAIQELRPTDSMKWETVSTMEIAERISGNEIPSVITMLGVHRYLMEKYKRYVAPGSSFLVSQTFLIRPKDIIDNLNYVEGLVARRDPRVTAFLEKARQIIASKPSSPSSMSSVFTVVPHPTISFTEDDQAIIQFMKNFLRAKRSIQTDPHRSSTFTIMRLLGLNPDRVLNDDLVHAFLVDIGALSPWTELRTIGAEVEAIPIFKNVTYEGVNVPQCPGPDEFYPRDIVAHLRHDFGDAPVYVIDDATAKELDDGLSIERDTEDDGCYWLHVHIADPTALLHPMHEFSKQARHLNSSRYFICNTESMLPPSLVHQGISLGSGASPQKTLTFSAKVDQSGDIVDYAVCPGIVRNVQVVTYTEVNEVLGNPSRFDRFPFGQPPAIGISPRKPHVFEARHVEDLRAMDEVRRRLTRRAREGGALAAISDSALISVQNTNFPESTDHSRPHFFFGDPHITYTLESGFLTMAQRTVAEAMKAAGRVASMFFRDRGVPALRRHLPRPVSSDSKAFLQLLSRRNEYSEVSLTDLYESKINITPGGYTLESKGHWSMAIPDGEGYVRVTSPLRRYSDLIHHWQVKYALLESNKPCFSSQSLTTFGTEQEVQERYSKQIHIRDTSFWAIKFIEQFVRHPRLVDGRNPLEDLEVLAVAKSRRELTSGSWRVPGRVESLGLKVTVLNVQEHVDSGDILKARFHSIQLGTSPALFVQPV</sequence>
<dbReference type="Proteomes" id="UP001055072">
    <property type="component" value="Unassembled WGS sequence"/>
</dbReference>
<accession>A0ACB8U730</accession>
<gene>
    <name evidence="1" type="ORF">BDY19DRAFT_888251</name>
</gene>
<evidence type="ECO:0000313" key="2">
    <source>
        <dbReference type="Proteomes" id="UP001055072"/>
    </source>
</evidence>